<dbReference type="PANTHER" id="PTHR46797">
    <property type="entry name" value="HTH-TYPE TRANSCRIPTIONAL REGULATOR"/>
    <property type="match status" value="1"/>
</dbReference>
<dbReference type="Pfam" id="PF01381">
    <property type="entry name" value="HTH_3"/>
    <property type="match status" value="1"/>
</dbReference>
<evidence type="ECO:0000256" key="1">
    <source>
        <dbReference type="ARBA" id="ARBA00023125"/>
    </source>
</evidence>
<dbReference type="SUPFAM" id="SSF51182">
    <property type="entry name" value="RmlC-like cupins"/>
    <property type="match status" value="1"/>
</dbReference>
<dbReference type="GO" id="GO:0003700">
    <property type="term" value="F:DNA-binding transcription factor activity"/>
    <property type="evidence" value="ECO:0007669"/>
    <property type="project" value="TreeGrafter"/>
</dbReference>
<evidence type="ECO:0000259" key="2">
    <source>
        <dbReference type="PROSITE" id="PS50943"/>
    </source>
</evidence>
<dbReference type="SUPFAM" id="SSF47413">
    <property type="entry name" value="lambda repressor-like DNA-binding domains"/>
    <property type="match status" value="1"/>
</dbReference>
<dbReference type="Proteomes" id="UP000287243">
    <property type="component" value="Chromosome"/>
</dbReference>
<dbReference type="SMART" id="SM00530">
    <property type="entry name" value="HTH_XRE"/>
    <property type="match status" value="1"/>
</dbReference>
<dbReference type="KEGG" id="vai:BU251_03330"/>
<dbReference type="CDD" id="cd02209">
    <property type="entry name" value="cupin_XRE_C"/>
    <property type="match status" value="1"/>
</dbReference>
<dbReference type="GO" id="GO:0005829">
    <property type="term" value="C:cytosol"/>
    <property type="evidence" value="ECO:0007669"/>
    <property type="project" value="TreeGrafter"/>
</dbReference>
<organism evidence="3 4">
    <name type="scientific">Velamenicoccus archaeovorus</name>
    <dbReference type="NCBI Taxonomy" id="1930593"/>
    <lineage>
        <taxon>Bacteria</taxon>
        <taxon>Pseudomonadati</taxon>
        <taxon>Candidatus Omnitrophota</taxon>
        <taxon>Candidatus Velamenicoccus</taxon>
    </lineage>
</organism>
<dbReference type="CDD" id="cd00093">
    <property type="entry name" value="HTH_XRE"/>
    <property type="match status" value="1"/>
</dbReference>
<name>A0A410P3Z8_VELA1</name>
<gene>
    <name evidence="3" type="ORF">BU251_03330</name>
</gene>
<keyword evidence="4" id="KW-1185">Reference proteome</keyword>
<dbReference type="PROSITE" id="PS50943">
    <property type="entry name" value="HTH_CROC1"/>
    <property type="match status" value="1"/>
</dbReference>
<evidence type="ECO:0000313" key="4">
    <source>
        <dbReference type="Proteomes" id="UP000287243"/>
    </source>
</evidence>
<dbReference type="InterPro" id="IPR013096">
    <property type="entry name" value="Cupin_2"/>
</dbReference>
<dbReference type="InterPro" id="IPR014710">
    <property type="entry name" value="RmlC-like_jellyroll"/>
</dbReference>
<dbReference type="EMBL" id="CP019384">
    <property type="protein sequence ID" value="QAT16832.1"/>
    <property type="molecule type" value="Genomic_DNA"/>
</dbReference>
<reference evidence="3 4" key="1">
    <citation type="submission" date="2017-01" db="EMBL/GenBank/DDBJ databases">
        <title>First insights into the biology of 'candidatus Vampirococcus archaeovorus'.</title>
        <authorList>
            <person name="Kizina J."/>
            <person name="Jordan S."/>
            <person name="Stueber K."/>
            <person name="Reinhardt R."/>
            <person name="Harder J."/>
        </authorList>
    </citation>
    <scope>NUCLEOTIDE SEQUENCE [LARGE SCALE GENOMIC DNA]</scope>
    <source>
        <strain evidence="3 4">LiM</strain>
    </source>
</reference>
<dbReference type="PANTHER" id="PTHR46797:SF1">
    <property type="entry name" value="METHYLPHOSPHONATE SYNTHASE"/>
    <property type="match status" value="1"/>
</dbReference>
<sequence length="185" mass="20293">MKLGEKLKALRKQKDLTLDKLAELSGVAKATLSRIENGVTTGNLNTHLKICNALSVNLGELYKGLENAEEKVVAFDEKTIKDAEVFNYDEKVSAFILAKQTGKKKMLPQLLIIEPQKGTPTEENLPGTDIFIFCIEGETDLKIGDKTYQLRKNGSTYFDASLPHSVKNTGSKPAKLITVVSPVAL</sequence>
<feature type="domain" description="HTH cro/C1-type" evidence="2">
    <location>
        <begin position="7"/>
        <end position="61"/>
    </location>
</feature>
<dbReference type="Gene3D" id="2.60.120.10">
    <property type="entry name" value="Jelly Rolls"/>
    <property type="match status" value="1"/>
</dbReference>
<dbReference type="InterPro" id="IPR010982">
    <property type="entry name" value="Lambda_DNA-bd_dom_sf"/>
</dbReference>
<accession>A0A410P3Z8</accession>
<dbReference type="InterPro" id="IPR011051">
    <property type="entry name" value="RmlC_Cupin_sf"/>
</dbReference>
<dbReference type="Gene3D" id="1.10.260.40">
    <property type="entry name" value="lambda repressor-like DNA-binding domains"/>
    <property type="match status" value="1"/>
</dbReference>
<evidence type="ECO:0000313" key="3">
    <source>
        <dbReference type="EMBL" id="QAT16832.1"/>
    </source>
</evidence>
<dbReference type="InterPro" id="IPR050807">
    <property type="entry name" value="TransReg_Diox_bact_type"/>
</dbReference>
<dbReference type="GO" id="GO:0003677">
    <property type="term" value="F:DNA binding"/>
    <property type="evidence" value="ECO:0007669"/>
    <property type="project" value="UniProtKB-KW"/>
</dbReference>
<dbReference type="RefSeq" id="WP_128699474.1">
    <property type="nucleotide sequence ID" value="NZ_CP019384.1"/>
</dbReference>
<dbReference type="AlphaFoldDB" id="A0A410P3Z8"/>
<proteinExistence type="predicted"/>
<dbReference type="InterPro" id="IPR001387">
    <property type="entry name" value="Cro/C1-type_HTH"/>
</dbReference>
<keyword evidence="1" id="KW-0238">DNA-binding</keyword>
<protein>
    <submittedName>
        <fullName evidence="3">Transcriptional regulator</fullName>
    </submittedName>
</protein>
<dbReference type="OrthoDB" id="3172468at2"/>
<dbReference type="Pfam" id="PF07883">
    <property type="entry name" value="Cupin_2"/>
    <property type="match status" value="1"/>
</dbReference>